<organism evidence="1">
    <name type="scientific">Pseudo-nitzschia arenysensis</name>
    <dbReference type="NCBI Taxonomy" id="697910"/>
    <lineage>
        <taxon>Eukaryota</taxon>
        <taxon>Sar</taxon>
        <taxon>Stramenopiles</taxon>
        <taxon>Ochrophyta</taxon>
        <taxon>Bacillariophyta</taxon>
        <taxon>Bacillariophyceae</taxon>
        <taxon>Bacillariophycidae</taxon>
        <taxon>Bacillariales</taxon>
        <taxon>Bacillariaceae</taxon>
        <taxon>Pseudo-nitzschia</taxon>
    </lineage>
</organism>
<protein>
    <submittedName>
        <fullName evidence="1">Uncharacterized protein</fullName>
    </submittedName>
</protein>
<sequence>MTSTSSFDAKQTSGFVEQIETSADDFSEQQLRQLQELLQSMLDPIHQRLDAIEDAVGLPVAPKTKTPTSGTMNSLMGKFSALSTKINCHPDETFTDDDDAEKQNKEKLKTALSSLAHLFRGTKCPSGKFVMDPLSCIVTGGDFDIEADHWWSSLSYEYNIGDANVVGDVLPIFGCYLDLHPRAATANKMEKYGDSIVNVYVPMNTVKMLKRQVQKLTGHAVGFCDDEIVDENQGLACFLALTAPEDDSMVKVAMYNSEMKKNGQVLETQRKDFSIGRLYTSAARNPDARILGGVAMLHANVTFSCAPNTYQNTTSLPPGIVVELSIKLSGFHCLGVATDFVEQITSLNSNEATSKIGRDRREDRSWSSF</sequence>
<name>A0A7S0F7C1_9STRA</name>
<dbReference type="EMBL" id="HBEH01000343">
    <property type="protein sequence ID" value="CAD8343581.1"/>
    <property type="molecule type" value="Transcribed_RNA"/>
</dbReference>
<evidence type="ECO:0000313" key="1">
    <source>
        <dbReference type="EMBL" id="CAD8343581.1"/>
    </source>
</evidence>
<proteinExistence type="predicted"/>
<accession>A0A7S0F7C1</accession>
<reference evidence="1" key="1">
    <citation type="submission" date="2021-01" db="EMBL/GenBank/DDBJ databases">
        <authorList>
            <person name="Corre E."/>
            <person name="Pelletier E."/>
            <person name="Niang G."/>
            <person name="Scheremetjew M."/>
            <person name="Finn R."/>
            <person name="Kale V."/>
            <person name="Holt S."/>
            <person name="Cochrane G."/>
            <person name="Meng A."/>
            <person name="Brown T."/>
            <person name="Cohen L."/>
        </authorList>
    </citation>
    <scope>NUCLEOTIDE SEQUENCE</scope>
    <source>
        <strain evidence="1">B593</strain>
    </source>
</reference>
<gene>
    <name evidence="1" type="ORF">PARE0329_LOCUS216</name>
</gene>
<dbReference type="AlphaFoldDB" id="A0A7S0F7C1"/>